<keyword evidence="1" id="KW-1133">Transmembrane helix</keyword>
<keyword evidence="3" id="KW-1185">Reference proteome</keyword>
<accession>A0A3N4L2M2</accession>
<dbReference type="EMBL" id="ML119107">
    <property type="protein sequence ID" value="RPB17084.1"/>
    <property type="molecule type" value="Genomic_DNA"/>
</dbReference>
<dbReference type="AlphaFoldDB" id="A0A3N4L2M2"/>
<evidence type="ECO:0000313" key="3">
    <source>
        <dbReference type="Proteomes" id="UP000277580"/>
    </source>
</evidence>
<proteinExistence type="predicted"/>
<protein>
    <submittedName>
        <fullName evidence="2">Uncharacterized protein</fullName>
    </submittedName>
</protein>
<name>A0A3N4L2M2_9PEZI</name>
<gene>
    <name evidence="2" type="ORF">P167DRAFT_205461</name>
</gene>
<keyword evidence="1" id="KW-0812">Transmembrane</keyword>
<dbReference type="Proteomes" id="UP000277580">
    <property type="component" value="Unassembled WGS sequence"/>
</dbReference>
<organism evidence="2 3">
    <name type="scientific">Morchella conica CCBAS932</name>
    <dbReference type="NCBI Taxonomy" id="1392247"/>
    <lineage>
        <taxon>Eukaryota</taxon>
        <taxon>Fungi</taxon>
        <taxon>Dikarya</taxon>
        <taxon>Ascomycota</taxon>
        <taxon>Pezizomycotina</taxon>
        <taxon>Pezizomycetes</taxon>
        <taxon>Pezizales</taxon>
        <taxon>Morchellaceae</taxon>
        <taxon>Morchella</taxon>
    </lineage>
</organism>
<evidence type="ECO:0000313" key="2">
    <source>
        <dbReference type="EMBL" id="RPB17084.1"/>
    </source>
</evidence>
<evidence type="ECO:0000256" key="1">
    <source>
        <dbReference type="SAM" id="Phobius"/>
    </source>
</evidence>
<keyword evidence="1" id="KW-0472">Membrane</keyword>
<sequence length="66" mass="7479">MYDMLPRCVYGWKCYKISCLSPFSSFSSFLVCGVYGIIEAGMSMTTLKLVFVTYITKQTEPMCNPP</sequence>
<feature type="transmembrane region" description="Helical" evidence="1">
    <location>
        <begin position="20"/>
        <end position="38"/>
    </location>
</feature>
<reference evidence="2 3" key="1">
    <citation type="journal article" date="2018" name="Nat. Ecol. Evol.">
        <title>Pezizomycetes genomes reveal the molecular basis of ectomycorrhizal truffle lifestyle.</title>
        <authorList>
            <person name="Murat C."/>
            <person name="Payen T."/>
            <person name="Noel B."/>
            <person name="Kuo A."/>
            <person name="Morin E."/>
            <person name="Chen J."/>
            <person name="Kohler A."/>
            <person name="Krizsan K."/>
            <person name="Balestrini R."/>
            <person name="Da Silva C."/>
            <person name="Montanini B."/>
            <person name="Hainaut M."/>
            <person name="Levati E."/>
            <person name="Barry K.W."/>
            <person name="Belfiori B."/>
            <person name="Cichocki N."/>
            <person name="Clum A."/>
            <person name="Dockter R.B."/>
            <person name="Fauchery L."/>
            <person name="Guy J."/>
            <person name="Iotti M."/>
            <person name="Le Tacon F."/>
            <person name="Lindquist E.A."/>
            <person name="Lipzen A."/>
            <person name="Malagnac F."/>
            <person name="Mello A."/>
            <person name="Molinier V."/>
            <person name="Miyauchi S."/>
            <person name="Poulain J."/>
            <person name="Riccioni C."/>
            <person name="Rubini A."/>
            <person name="Sitrit Y."/>
            <person name="Splivallo R."/>
            <person name="Traeger S."/>
            <person name="Wang M."/>
            <person name="Zifcakova L."/>
            <person name="Wipf D."/>
            <person name="Zambonelli A."/>
            <person name="Paolocci F."/>
            <person name="Nowrousian M."/>
            <person name="Ottonello S."/>
            <person name="Baldrian P."/>
            <person name="Spatafora J.W."/>
            <person name="Henrissat B."/>
            <person name="Nagy L.G."/>
            <person name="Aury J.M."/>
            <person name="Wincker P."/>
            <person name="Grigoriev I.V."/>
            <person name="Bonfante P."/>
            <person name="Martin F.M."/>
        </authorList>
    </citation>
    <scope>NUCLEOTIDE SEQUENCE [LARGE SCALE GENOMIC DNA]</scope>
    <source>
        <strain evidence="2 3">CCBAS932</strain>
    </source>
</reference>
<dbReference type="InParanoid" id="A0A3N4L2M2"/>